<sequence>MPSHGDSSPFDSPTFGRDASIRVDEPVGSASMSPSSRDVVLASREGLHIIDLDNPYSPPRHLAHRTLWEVADVQWSPFACRDGLVASTSNQKALIWDLNHATQPPLTLHAHSRAITDINLSAHHPDILATCAVDTFVHKWDLRASDRPVFSYAQWDGGAAQVKWNRQDSHILASAHDKFLCIWDERKGVYPLRTIEAHRSKIYGVDWNRMRAGGILTCSLDGSIKFWDYTKDEESMLERVIRTPFGVWRARHTPFGWGTLAMPQRGDFDLHLYDRRLGEGEKKDTVVRPVHTFKGHNDQVKEFLWRTRGGISDGIDEREFQLVSWGSDRQLNLYRVDASILGHVGHEIGAPVRPSYKHTRQGAVYKTFHDETPTSSVPGKTTQPPHAFSTAPSQLSALFQSAGMSKPSLPYAQTALQGPGASARERGLIGTSGTMQARTREKKTVDKLTWMQGVKIGGPNGQFNRHGSRPDILSPEQHLVWDSPDSLGDEITHVGSKYKKVKFEEVEIPKRTATVTLNGPWGENGDPVFMRISIRFPPDYPVSATPDCKIEKTTSFISPETEDRLESEIKALAEVYKNRKRGSLDAIVSYLLGERGLEESISWLSEAGEGASSVDEESSSDEEDEVGGDFSGTPAMEMSGTDILGPVNANANVPLPKQCGAIWAPDGRLVTFFPPKPEPKPMFSNLATLSSDSRTYKSKRIFEMLGRLKTGSPEPDRKDSSTMSHDDAESQGSWETSSSSSSGSPVMGGISGIAPPVAWRGGPLKFQRSSQHSSAGYESRPSAPKPKSIITIYNFADLLPAKKELAENYEIFGEGPSVCNHNAKVAREHGYADLADIWNLVGLILANEVPLEIMQQSYRREPILIVARRSAVHIKKRDSGLDLSYDEPDAVSRPKLKGRVKWGNHPFAQALVARLFDHFERLADTQMLAMLSCMFHEPAASEGVTNGMMMRLPHADLHLSMRTPAFSLDYYPTKEVASSLFQPTLSITDPSNGYERNPMGSEPAFGKSDRRLNTFGSAGSSNGPWSGDVMSSTPVPHSTSNTPPLFSRVNPYRASGFASIASSPERNKRSNLSTAFSTFSRPFTNAGPSPSPPVNGRTADLSSSAPEKSGVTWGPNTVYDPSSSQGRSSTGQLKRTRTGLSQTPPRGLFSPREEDESNQSDDDSVSSYGAPSPFPESSSSGLITHSDGTALGGRDVIVQVTLKNQDQFDDDGHLSVPLLDQSKEWLHLSYRQSYADQELMAWGLVRERCEVLKFNGMVSYWVDEEPREASDWMAASKETEIRSIIESDTLALETLPCGSTVSSTDLLPWLASSRPSSTKVSPTHAEVGGMNKASETKSRVCMVCWLQLDGLYRTCANCGYAVHKMCGEACLCIGEQCWI</sequence>
<dbReference type="PANTHER" id="PTHR46170">
    <property type="entry name" value="GATOR COMPLEX PROTEIN WDR59"/>
    <property type="match status" value="1"/>
</dbReference>
<dbReference type="InterPro" id="IPR049567">
    <property type="entry name" value="WDR59-like"/>
</dbReference>
<dbReference type="Pfam" id="PF00400">
    <property type="entry name" value="WD40"/>
    <property type="match status" value="1"/>
</dbReference>
<evidence type="ECO:0000313" key="3">
    <source>
        <dbReference type="EMBL" id="KAK7536313.1"/>
    </source>
</evidence>
<feature type="region of interest" description="Disordered" evidence="2">
    <location>
        <begin position="607"/>
        <end position="643"/>
    </location>
</feature>
<protein>
    <submittedName>
        <fullName evidence="3">Uncharacterized protein</fullName>
    </submittedName>
</protein>
<evidence type="ECO:0000256" key="1">
    <source>
        <dbReference type="PROSITE-ProRule" id="PRU00221"/>
    </source>
</evidence>
<feature type="repeat" description="WD" evidence="1">
    <location>
        <begin position="195"/>
        <end position="237"/>
    </location>
</feature>
<dbReference type="PANTHER" id="PTHR46170:SF1">
    <property type="entry name" value="GATOR COMPLEX PROTEIN WDR59"/>
    <property type="match status" value="1"/>
</dbReference>
<feature type="region of interest" description="Disordered" evidence="2">
    <location>
        <begin position="764"/>
        <end position="784"/>
    </location>
</feature>
<keyword evidence="1" id="KW-0853">WD repeat</keyword>
<keyword evidence="4" id="KW-1185">Reference proteome</keyword>
<evidence type="ECO:0000313" key="4">
    <source>
        <dbReference type="Proteomes" id="UP001360953"/>
    </source>
</evidence>
<reference evidence="3 4" key="1">
    <citation type="submission" date="2024-04" db="EMBL/GenBank/DDBJ databases">
        <title>Phyllosticta paracitricarpa is synonymous to the EU quarantine fungus P. citricarpa based on phylogenomic analyses.</title>
        <authorList>
            <consortium name="Lawrence Berkeley National Laboratory"/>
            <person name="Van ingen-buijs V.A."/>
            <person name="Van westerhoven A.C."/>
            <person name="Haridas S."/>
            <person name="Skiadas P."/>
            <person name="Martin F."/>
            <person name="Groenewald J.Z."/>
            <person name="Crous P.W."/>
            <person name="Seidl M.F."/>
        </authorList>
    </citation>
    <scope>NUCLEOTIDE SEQUENCE [LARGE SCALE GENOMIC DNA]</scope>
    <source>
        <strain evidence="3 4">CPC 17464</strain>
    </source>
</reference>
<feature type="region of interest" description="Disordered" evidence="2">
    <location>
        <begin position="369"/>
        <end position="389"/>
    </location>
</feature>
<feature type="compositionally biased region" description="Polar residues" evidence="2">
    <location>
        <begin position="1079"/>
        <end position="1088"/>
    </location>
</feature>
<dbReference type="EMBL" id="JBBPEH010000007">
    <property type="protein sequence ID" value="KAK7536313.1"/>
    <property type="molecule type" value="Genomic_DNA"/>
</dbReference>
<evidence type="ECO:0000256" key="2">
    <source>
        <dbReference type="SAM" id="MobiDB-lite"/>
    </source>
</evidence>
<dbReference type="InterPro" id="IPR015943">
    <property type="entry name" value="WD40/YVTN_repeat-like_dom_sf"/>
</dbReference>
<feature type="region of interest" description="Disordered" evidence="2">
    <location>
        <begin position="988"/>
        <end position="1047"/>
    </location>
</feature>
<gene>
    <name evidence="3" type="ORF">J3D65DRAFT_413161</name>
</gene>
<feature type="region of interest" description="Disordered" evidence="2">
    <location>
        <begin position="704"/>
        <end position="747"/>
    </location>
</feature>
<dbReference type="PROSITE" id="PS50082">
    <property type="entry name" value="WD_REPEATS_2"/>
    <property type="match status" value="1"/>
</dbReference>
<organism evidence="3 4">
    <name type="scientific">Phyllosticta citribraziliensis</name>
    <dbReference type="NCBI Taxonomy" id="989973"/>
    <lineage>
        <taxon>Eukaryota</taxon>
        <taxon>Fungi</taxon>
        <taxon>Dikarya</taxon>
        <taxon>Ascomycota</taxon>
        <taxon>Pezizomycotina</taxon>
        <taxon>Dothideomycetes</taxon>
        <taxon>Dothideomycetes incertae sedis</taxon>
        <taxon>Botryosphaeriales</taxon>
        <taxon>Phyllostictaceae</taxon>
        <taxon>Phyllosticta</taxon>
    </lineage>
</organism>
<feature type="compositionally biased region" description="Polar residues" evidence="2">
    <location>
        <begin position="1014"/>
        <end position="1044"/>
    </location>
</feature>
<comment type="caution">
    <text evidence="3">The sequence shown here is derived from an EMBL/GenBank/DDBJ whole genome shotgun (WGS) entry which is preliminary data.</text>
</comment>
<feature type="compositionally biased region" description="Low complexity" evidence="2">
    <location>
        <begin position="730"/>
        <end position="747"/>
    </location>
</feature>
<feature type="compositionally biased region" description="Basic and acidic residues" evidence="2">
    <location>
        <begin position="714"/>
        <end position="728"/>
    </location>
</feature>
<name>A0ABR1LNN7_9PEZI</name>
<feature type="compositionally biased region" description="Polar residues" evidence="2">
    <location>
        <begin position="1175"/>
        <end position="1187"/>
    </location>
</feature>
<dbReference type="InterPro" id="IPR001680">
    <property type="entry name" value="WD40_rpt"/>
</dbReference>
<feature type="compositionally biased region" description="Acidic residues" evidence="2">
    <location>
        <begin position="1153"/>
        <end position="1164"/>
    </location>
</feature>
<dbReference type="SMART" id="SM00320">
    <property type="entry name" value="WD40"/>
    <property type="match status" value="5"/>
</dbReference>
<feature type="compositionally biased region" description="Polar residues" evidence="2">
    <location>
        <begin position="1119"/>
        <end position="1144"/>
    </location>
</feature>
<dbReference type="Proteomes" id="UP001360953">
    <property type="component" value="Unassembled WGS sequence"/>
</dbReference>
<dbReference type="Gene3D" id="2.130.10.10">
    <property type="entry name" value="YVTN repeat-like/Quinoprotein amine dehydrogenase"/>
    <property type="match status" value="1"/>
</dbReference>
<dbReference type="RefSeq" id="XP_066654729.1">
    <property type="nucleotide sequence ID" value="XM_066796023.1"/>
</dbReference>
<feature type="compositionally biased region" description="Polar residues" evidence="2">
    <location>
        <begin position="373"/>
        <end position="389"/>
    </location>
</feature>
<dbReference type="GeneID" id="92028929"/>
<dbReference type="SUPFAM" id="SSF50978">
    <property type="entry name" value="WD40 repeat-like"/>
    <property type="match status" value="1"/>
</dbReference>
<dbReference type="InterPro" id="IPR036322">
    <property type="entry name" value="WD40_repeat_dom_sf"/>
</dbReference>
<proteinExistence type="predicted"/>
<feature type="region of interest" description="Disordered" evidence="2">
    <location>
        <begin position="1079"/>
        <end position="1187"/>
    </location>
</feature>
<feature type="compositionally biased region" description="Polar residues" evidence="2">
    <location>
        <begin position="767"/>
        <end position="776"/>
    </location>
</feature>
<feature type="compositionally biased region" description="Acidic residues" evidence="2">
    <location>
        <begin position="614"/>
        <end position="627"/>
    </location>
</feature>
<accession>A0ABR1LNN7</accession>